<feature type="signal peptide" evidence="2">
    <location>
        <begin position="1"/>
        <end position="25"/>
    </location>
</feature>
<dbReference type="AlphaFoldDB" id="A0A2W5NEQ1"/>
<reference evidence="3 4" key="1">
    <citation type="submission" date="2017-08" db="EMBL/GenBank/DDBJ databases">
        <title>Infants hospitalized years apart are colonized by the same room-sourced microbial strains.</title>
        <authorList>
            <person name="Brooks B."/>
            <person name="Olm M.R."/>
            <person name="Firek B.A."/>
            <person name="Baker R."/>
            <person name="Thomas B.C."/>
            <person name="Morowitz M.J."/>
            <person name="Banfield J.F."/>
        </authorList>
    </citation>
    <scope>NUCLEOTIDE SEQUENCE [LARGE SCALE GENOMIC DNA]</scope>
    <source>
        <strain evidence="3">S2_005_002_R2_33</strain>
    </source>
</reference>
<proteinExistence type="predicted"/>
<name>A0A2W5NEQ1_9SPHN</name>
<feature type="chain" id="PRO_5016176194" evidence="2">
    <location>
        <begin position="26"/>
        <end position="156"/>
    </location>
</feature>
<accession>A0A2W5NEQ1</accession>
<organism evidence="3 4">
    <name type="scientific">Novosphingobium pentaromativorans</name>
    <dbReference type="NCBI Taxonomy" id="205844"/>
    <lineage>
        <taxon>Bacteria</taxon>
        <taxon>Pseudomonadati</taxon>
        <taxon>Pseudomonadota</taxon>
        <taxon>Alphaproteobacteria</taxon>
        <taxon>Sphingomonadales</taxon>
        <taxon>Sphingomonadaceae</taxon>
        <taxon>Novosphingobium</taxon>
    </lineage>
</organism>
<sequence length="156" mass="16101">MPSSAPSRSASRLAALLVATVAATAAAVPTQAETGQAGTGKTEAKKADPIPPPDPSFVVMEPIDAPIIDSGRIDGVLHLSLAVKMKSAENAAELTKRMPELRAASLAAAIEFARLHASPYAPVNVARLSAMMAAPIKRLDRGIEKVLIVKVSADEG</sequence>
<keyword evidence="2" id="KW-0732">Signal</keyword>
<dbReference type="Proteomes" id="UP000249082">
    <property type="component" value="Unassembled WGS sequence"/>
</dbReference>
<protein>
    <submittedName>
        <fullName evidence="3">Uncharacterized protein</fullName>
    </submittedName>
</protein>
<feature type="region of interest" description="Disordered" evidence="1">
    <location>
        <begin position="28"/>
        <end position="55"/>
    </location>
</feature>
<dbReference type="EMBL" id="QFPX01000021">
    <property type="protein sequence ID" value="PZQ52016.1"/>
    <property type="molecule type" value="Genomic_DNA"/>
</dbReference>
<evidence type="ECO:0000313" key="4">
    <source>
        <dbReference type="Proteomes" id="UP000249082"/>
    </source>
</evidence>
<comment type="caution">
    <text evidence="3">The sequence shown here is derived from an EMBL/GenBank/DDBJ whole genome shotgun (WGS) entry which is preliminary data.</text>
</comment>
<evidence type="ECO:0000256" key="2">
    <source>
        <dbReference type="SAM" id="SignalP"/>
    </source>
</evidence>
<evidence type="ECO:0000256" key="1">
    <source>
        <dbReference type="SAM" id="MobiDB-lite"/>
    </source>
</evidence>
<gene>
    <name evidence="3" type="ORF">DI555_19530</name>
</gene>
<evidence type="ECO:0000313" key="3">
    <source>
        <dbReference type="EMBL" id="PZQ52016.1"/>
    </source>
</evidence>